<dbReference type="EMBL" id="JAFMYW010000008">
    <property type="protein sequence ID" value="MBO0951558.1"/>
    <property type="molecule type" value="Genomic_DNA"/>
</dbReference>
<keyword evidence="5 7" id="KW-1133">Transmembrane helix</keyword>
<evidence type="ECO:0000256" key="1">
    <source>
        <dbReference type="ARBA" id="ARBA00004651"/>
    </source>
</evidence>
<name>A0ABS3JNJ5_9BACT</name>
<organism evidence="8 9">
    <name type="scientific">Fibrella forsythiae</name>
    <dbReference type="NCBI Taxonomy" id="2817061"/>
    <lineage>
        <taxon>Bacteria</taxon>
        <taxon>Pseudomonadati</taxon>
        <taxon>Bacteroidota</taxon>
        <taxon>Cytophagia</taxon>
        <taxon>Cytophagales</taxon>
        <taxon>Spirosomataceae</taxon>
        <taxon>Fibrella</taxon>
    </lineage>
</organism>
<protein>
    <submittedName>
        <fullName evidence="8">DoxX family protein</fullName>
    </submittedName>
</protein>
<feature type="transmembrane region" description="Helical" evidence="7">
    <location>
        <begin position="12"/>
        <end position="30"/>
    </location>
</feature>
<feature type="transmembrane region" description="Helical" evidence="7">
    <location>
        <begin position="55"/>
        <end position="75"/>
    </location>
</feature>
<evidence type="ECO:0000313" key="9">
    <source>
        <dbReference type="Proteomes" id="UP000664628"/>
    </source>
</evidence>
<dbReference type="InterPro" id="IPR032808">
    <property type="entry name" value="DoxX"/>
</dbReference>
<keyword evidence="3" id="KW-1003">Cell membrane</keyword>
<dbReference type="PANTHER" id="PTHR33452">
    <property type="entry name" value="OXIDOREDUCTASE CATD-RELATED"/>
    <property type="match status" value="1"/>
</dbReference>
<evidence type="ECO:0000256" key="7">
    <source>
        <dbReference type="SAM" id="Phobius"/>
    </source>
</evidence>
<sequence>MKQLLYTNPANVTALIARLALAITIFPHGAQKLLGWFGGNGFAGTMSFLTGAAGLPWIVGLLVILIEFFAPLLLVLGLATRLAALGILGNFIGIVLSAHLHSGFFMNWQAEAGKEEGLEYFILLFGLTLISLIAGGGKASVDALVNHNRP</sequence>
<comment type="similarity">
    <text evidence="2">Belongs to the DoxX family.</text>
</comment>
<comment type="subcellular location">
    <subcellularLocation>
        <location evidence="1">Cell membrane</location>
        <topology evidence="1">Multi-pass membrane protein</topology>
    </subcellularLocation>
</comment>
<keyword evidence="9" id="KW-1185">Reference proteome</keyword>
<dbReference type="PANTHER" id="PTHR33452:SF1">
    <property type="entry name" value="INNER MEMBRANE PROTEIN YPHA-RELATED"/>
    <property type="match status" value="1"/>
</dbReference>
<feature type="transmembrane region" description="Helical" evidence="7">
    <location>
        <begin position="120"/>
        <end position="141"/>
    </location>
</feature>
<evidence type="ECO:0000256" key="5">
    <source>
        <dbReference type="ARBA" id="ARBA00022989"/>
    </source>
</evidence>
<evidence type="ECO:0000256" key="2">
    <source>
        <dbReference type="ARBA" id="ARBA00006679"/>
    </source>
</evidence>
<keyword evidence="6 7" id="KW-0472">Membrane</keyword>
<evidence type="ECO:0000256" key="3">
    <source>
        <dbReference type="ARBA" id="ARBA00022475"/>
    </source>
</evidence>
<dbReference type="Pfam" id="PF07681">
    <property type="entry name" value="DoxX"/>
    <property type="match status" value="1"/>
</dbReference>
<evidence type="ECO:0000256" key="6">
    <source>
        <dbReference type="ARBA" id="ARBA00023136"/>
    </source>
</evidence>
<reference evidence="8 9" key="1">
    <citation type="submission" date="2021-03" db="EMBL/GenBank/DDBJ databases">
        <title>Fibrella sp. HMF5405 genome sequencing and assembly.</title>
        <authorList>
            <person name="Kang H."/>
            <person name="Kim H."/>
            <person name="Bae S."/>
            <person name="Joh K."/>
        </authorList>
    </citation>
    <scope>NUCLEOTIDE SEQUENCE [LARGE SCALE GENOMIC DNA]</scope>
    <source>
        <strain evidence="8 9">HMF5405</strain>
    </source>
</reference>
<evidence type="ECO:0000256" key="4">
    <source>
        <dbReference type="ARBA" id="ARBA00022692"/>
    </source>
</evidence>
<dbReference type="InterPro" id="IPR051907">
    <property type="entry name" value="DoxX-like_oxidoreductase"/>
</dbReference>
<dbReference type="RefSeq" id="WP_207331509.1">
    <property type="nucleotide sequence ID" value="NZ_JAFMYW010000008.1"/>
</dbReference>
<dbReference type="Proteomes" id="UP000664628">
    <property type="component" value="Unassembled WGS sequence"/>
</dbReference>
<accession>A0ABS3JNJ5</accession>
<comment type="caution">
    <text evidence="8">The sequence shown here is derived from an EMBL/GenBank/DDBJ whole genome shotgun (WGS) entry which is preliminary data.</text>
</comment>
<proteinExistence type="inferred from homology"/>
<gene>
    <name evidence="8" type="ORF">J2I46_23440</name>
</gene>
<feature type="transmembrane region" description="Helical" evidence="7">
    <location>
        <begin position="82"/>
        <end position="100"/>
    </location>
</feature>
<evidence type="ECO:0000313" key="8">
    <source>
        <dbReference type="EMBL" id="MBO0951558.1"/>
    </source>
</evidence>
<keyword evidence="4 7" id="KW-0812">Transmembrane</keyword>